<organism evidence="1 2">
    <name type="scientific">Colletotrichum truncatum</name>
    <name type="common">Anthracnose fungus</name>
    <name type="synonym">Colletotrichum capsici</name>
    <dbReference type="NCBI Taxonomy" id="5467"/>
    <lineage>
        <taxon>Eukaryota</taxon>
        <taxon>Fungi</taxon>
        <taxon>Dikarya</taxon>
        <taxon>Ascomycota</taxon>
        <taxon>Pezizomycotina</taxon>
        <taxon>Sordariomycetes</taxon>
        <taxon>Hypocreomycetidae</taxon>
        <taxon>Glomerellales</taxon>
        <taxon>Glomerellaceae</taxon>
        <taxon>Colletotrichum</taxon>
        <taxon>Colletotrichum truncatum species complex</taxon>
    </lineage>
</organism>
<dbReference type="EMBL" id="VUJX02000010">
    <property type="protein sequence ID" value="KAL0930758.1"/>
    <property type="molecule type" value="Genomic_DNA"/>
</dbReference>
<dbReference type="Proteomes" id="UP000805649">
    <property type="component" value="Unassembled WGS sequence"/>
</dbReference>
<name>A0ACC3YFV5_COLTU</name>
<sequence length="407" mass="45783">MHRSLDCLAEPILDISKQLLPFSSRPTHNTAGFVAFGDSYSAGIGTGVDGVEEQCRLGDHAHPVLIYSDLAKSQGPNTTTFQFLSCTGSTTGNILSGGERSQVDSFNNSINADLALLSIGGNDLGFFRVMNACIFRFYSFYSGTCESALKDATEQIESNEFERRLKMVILQILDKARWEKRPWFTITVTGYARFFNADTEECDNCTLGVWWKGPKLERRVRLRMNDMVLAVNKKLRASVEAVNSEFTTPKVIFVDYDAKFEGHRFCEPNVTEPAYSRAETWFFLVGGKDNNPNREDPTPVPNITKADANYARGQVLPPLSPLVDPETCLGPAESLGDWGSLALCYMARAKRDDPTLRFAREDIMLQNSMWYVPTYYGKTFHPRSLGHEVIRDEIYSAWSQLRMAPYT</sequence>
<reference evidence="1 2" key="1">
    <citation type="journal article" date="2020" name="Phytopathology">
        <title>Genome Sequence Resources of Colletotrichum truncatum, C. plurivorum, C. musicola, and C. sojae: Four Species Pathogenic to Soybean (Glycine max).</title>
        <authorList>
            <person name="Rogerio F."/>
            <person name="Boufleur T.R."/>
            <person name="Ciampi-Guillardi M."/>
            <person name="Sukno S.A."/>
            <person name="Thon M.R."/>
            <person name="Massola Junior N.S."/>
            <person name="Baroncelli R."/>
        </authorList>
    </citation>
    <scope>NUCLEOTIDE SEQUENCE [LARGE SCALE GENOMIC DNA]</scope>
    <source>
        <strain evidence="1 2">CMES1059</strain>
    </source>
</reference>
<accession>A0ACC3YFV5</accession>
<comment type="caution">
    <text evidence="1">The sequence shown here is derived from an EMBL/GenBank/DDBJ whole genome shotgun (WGS) entry which is preliminary data.</text>
</comment>
<keyword evidence="2" id="KW-1185">Reference proteome</keyword>
<protein>
    <submittedName>
        <fullName evidence="1">Lipase 1-like protein 3</fullName>
    </submittedName>
</protein>
<evidence type="ECO:0000313" key="1">
    <source>
        <dbReference type="EMBL" id="KAL0930758.1"/>
    </source>
</evidence>
<proteinExistence type="predicted"/>
<gene>
    <name evidence="1" type="ORF">CTRU02_213493</name>
</gene>
<evidence type="ECO:0000313" key="2">
    <source>
        <dbReference type="Proteomes" id="UP000805649"/>
    </source>
</evidence>